<evidence type="ECO:0008006" key="10">
    <source>
        <dbReference type="Google" id="ProtNLM"/>
    </source>
</evidence>
<dbReference type="Proteomes" id="UP000799766">
    <property type="component" value="Unassembled WGS sequence"/>
</dbReference>
<feature type="transmembrane region" description="Helical" evidence="7">
    <location>
        <begin position="128"/>
        <end position="150"/>
    </location>
</feature>
<name>A0A6A6NXT2_9PEZI</name>
<dbReference type="EMBL" id="MU001683">
    <property type="protein sequence ID" value="KAF2456519.1"/>
    <property type="molecule type" value="Genomic_DNA"/>
</dbReference>
<evidence type="ECO:0000313" key="9">
    <source>
        <dbReference type="Proteomes" id="UP000799766"/>
    </source>
</evidence>
<evidence type="ECO:0000256" key="1">
    <source>
        <dbReference type="ARBA" id="ARBA00004141"/>
    </source>
</evidence>
<accession>A0A6A6NXT2</accession>
<keyword evidence="5 7" id="KW-0472">Membrane</keyword>
<dbReference type="AlphaFoldDB" id="A0A6A6NXT2"/>
<dbReference type="Pfam" id="PF10190">
    <property type="entry name" value="Tmemb_170"/>
    <property type="match status" value="1"/>
</dbReference>
<organism evidence="8 9">
    <name type="scientific">Lineolata rhizophorae</name>
    <dbReference type="NCBI Taxonomy" id="578093"/>
    <lineage>
        <taxon>Eukaryota</taxon>
        <taxon>Fungi</taxon>
        <taxon>Dikarya</taxon>
        <taxon>Ascomycota</taxon>
        <taxon>Pezizomycotina</taxon>
        <taxon>Dothideomycetes</taxon>
        <taxon>Dothideomycetes incertae sedis</taxon>
        <taxon>Lineolatales</taxon>
        <taxon>Lineolataceae</taxon>
        <taxon>Lineolata</taxon>
    </lineage>
</organism>
<keyword evidence="9" id="KW-1185">Reference proteome</keyword>
<feature type="transmembrane region" description="Helical" evidence="7">
    <location>
        <begin position="162"/>
        <end position="182"/>
    </location>
</feature>
<evidence type="ECO:0000256" key="4">
    <source>
        <dbReference type="ARBA" id="ARBA00022989"/>
    </source>
</evidence>
<proteinExistence type="inferred from homology"/>
<dbReference type="OrthoDB" id="2131401at2759"/>
<dbReference type="InterPro" id="IPR019334">
    <property type="entry name" value="TMEM170A/B/YPR153W-like"/>
</dbReference>
<evidence type="ECO:0000256" key="7">
    <source>
        <dbReference type="SAM" id="Phobius"/>
    </source>
</evidence>
<evidence type="ECO:0000256" key="2">
    <source>
        <dbReference type="ARBA" id="ARBA00006325"/>
    </source>
</evidence>
<comment type="subcellular location">
    <subcellularLocation>
        <location evidence="1">Membrane</location>
        <topology evidence="1">Multi-pass membrane protein</topology>
    </subcellularLocation>
</comment>
<keyword evidence="3 7" id="KW-0812">Transmembrane</keyword>
<comment type="similarity">
    <text evidence="2">Belongs to the TMEM170 family.</text>
</comment>
<gene>
    <name evidence="8" type="ORF">BDY21DRAFT_287634</name>
</gene>
<sequence length="186" mass="20813">MRYAATYPLRSTLPLQHPAPPDQTKKGKEKKRKEKKDKLTIHAPGNSFTERLSSPAPLDYEPPSFPSLYWPFPVLGTQAYYLYHPYDVWRFTLLWTLLFYGGVHLAASGFAVGVQWRRNWKAVWLVPVLYAGVAGIEALIAGSVVGGLGGVYTAGYFRMSTWIPFVWAFISTLVLILSSFAIQGGL</sequence>
<evidence type="ECO:0000256" key="6">
    <source>
        <dbReference type="SAM" id="MobiDB-lite"/>
    </source>
</evidence>
<protein>
    <recommendedName>
        <fullName evidence="10">Integral membrane protein</fullName>
    </recommendedName>
</protein>
<reference evidence="8" key="1">
    <citation type="journal article" date="2020" name="Stud. Mycol.">
        <title>101 Dothideomycetes genomes: a test case for predicting lifestyles and emergence of pathogens.</title>
        <authorList>
            <person name="Haridas S."/>
            <person name="Albert R."/>
            <person name="Binder M."/>
            <person name="Bloem J."/>
            <person name="Labutti K."/>
            <person name="Salamov A."/>
            <person name="Andreopoulos B."/>
            <person name="Baker S."/>
            <person name="Barry K."/>
            <person name="Bills G."/>
            <person name="Bluhm B."/>
            <person name="Cannon C."/>
            <person name="Castanera R."/>
            <person name="Culley D."/>
            <person name="Daum C."/>
            <person name="Ezra D."/>
            <person name="Gonzalez J."/>
            <person name="Henrissat B."/>
            <person name="Kuo A."/>
            <person name="Liang C."/>
            <person name="Lipzen A."/>
            <person name="Lutzoni F."/>
            <person name="Magnuson J."/>
            <person name="Mondo S."/>
            <person name="Nolan M."/>
            <person name="Ohm R."/>
            <person name="Pangilinan J."/>
            <person name="Park H.-J."/>
            <person name="Ramirez L."/>
            <person name="Alfaro M."/>
            <person name="Sun H."/>
            <person name="Tritt A."/>
            <person name="Yoshinaga Y."/>
            <person name="Zwiers L.-H."/>
            <person name="Turgeon B."/>
            <person name="Goodwin S."/>
            <person name="Spatafora J."/>
            <person name="Crous P."/>
            <person name="Grigoriev I."/>
        </authorList>
    </citation>
    <scope>NUCLEOTIDE SEQUENCE</scope>
    <source>
        <strain evidence="8">ATCC 16933</strain>
    </source>
</reference>
<evidence type="ECO:0000256" key="3">
    <source>
        <dbReference type="ARBA" id="ARBA00022692"/>
    </source>
</evidence>
<evidence type="ECO:0000313" key="8">
    <source>
        <dbReference type="EMBL" id="KAF2456519.1"/>
    </source>
</evidence>
<dbReference type="PANTHER" id="PTHR22779">
    <property type="entry name" value="SD17342P"/>
    <property type="match status" value="1"/>
</dbReference>
<feature type="transmembrane region" description="Helical" evidence="7">
    <location>
        <begin position="93"/>
        <end position="116"/>
    </location>
</feature>
<dbReference type="PANTHER" id="PTHR22779:SF6">
    <property type="entry name" value="SD17342P"/>
    <property type="match status" value="1"/>
</dbReference>
<dbReference type="GO" id="GO:0016020">
    <property type="term" value="C:membrane"/>
    <property type="evidence" value="ECO:0007669"/>
    <property type="project" value="UniProtKB-SubCell"/>
</dbReference>
<feature type="region of interest" description="Disordered" evidence="6">
    <location>
        <begin position="1"/>
        <end position="40"/>
    </location>
</feature>
<keyword evidence="4 7" id="KW-1133">Transmembrane helix</keyword>
<evidence type="ECO:0000256" key="5">
    <source>
        <dbReference type="ARBA" id="ARBA00023136"/>
    </source>
</evidence>